<dbReference type="AlphaFoldDB" id="A0A2H3KS09"/>
<feature type="transmembrane region" description="Helical" evidence="1">
    <location>
        <begin position="12"/>
        <end position="30"/>
    </location>
</feature>
<sequence>MQPSFLDALGLFQWLGFAVLVAAWPVYELLTPRRRARQAEERAAQPLCARLPLDTMLPKTRCMQGGTRGSL</sequence>
<proteinExistence type="predicted"/>
<gene>
    <name evidence="2" type="ORF">A9Q02_21760</name>
</gene>
<protein>
    <submittedName>
        <fullName evidence="2">Uncharacterized protein</fullName>
    </submittedName>
</protein>
<keyword evidence="1" id="KW-0812">Transmembrane</keyword>
<name>A0A2H3KS09_9CHLR</name>
<evidence type="ECO:0000313" key="3">
    <source>
        <dbReference type="Proteomes" id="UP000220922"/>
    </source>
</evidence>
<keyword evidence="1" id="KW-1133">Transmembrane helix</keyword>
<keyword evidence="1" id="KW-0472">Membrane</keyword>
<accession>A0A2H3KS09</accession>
<organism evidence="2 3">
    <name type="scientific">Candidatus Chloroploca asiatica</name>
    <dbReference type="NCBI Taxonomy" id="1506545"/>
    <lineage>
        <taxon>Bacteria</taxon>
        <taxon>Bacillati</taxon>
        <taxon>Chloroflexota</taxon>
        <taxon>Chloroflexia</taxon>
        <taxon>Chloroflexales</taxon>
        <taxon>Chloroflexineae</taxon>
        <taxon>Oscillochloridaceae</taxon>
        <taxon>Candidatus Chloroploca</taxon>
    </lineage>
</organism>
<dbReference type="EMBL" id="LYXE01000043">
    <property type="protein sequence ID" value="PDW00401.1"/>
    <property type="molecule type" value="Genomic_DNA"/>
</dbReference>
<evidence type="ECO:0000313" key="2">
    <source>
        <dbReference type="EMBL" id="PDW00401.1"/>
    </source>
</evidence>
<keyword evidence="3" id="KW-1185">Reference proteome</keyword>
<comment type="caution">
    <text evidence="2">The sequence shown here is derived from an EMBL/GenBank/DDBJ whole genome shotgun (WGS) entry which is preliminary data.</text>
</comment>
<dbReference type="Proteomes" id="UP000220922">
    <property type="component" value="Unassembled WGS sequence"/>
</dbReference>
<evidence type="ECO:0000256" key="1">
    <source>
        <dbReference type="SAM" id="Phobius"/>
    </source>
</evidence>
<dbReference type="RefSeq" id="WP_097651054.1">
    <property type="nucleotide sequence ID" value="NZ_LYXE01000043.1"/>
</dbReference>
<reference evidence="2 3" key="1">
    <citation type="submission" date="2016-05" db="EMBL/GenBank/DDBJ databases">
        <authorList>
            <person name="Lavstsen T."/>
            <person name="Jespersen J.S."/>
        </authorList>
    </citation>
    <scope>NUCLEOTIDE SEQUENCE [LARGE SCALE GENOMIC DNA]</scope>
    <source>
        <strain evidence="2 3">B7-9</strain>
    </source>
</reference>